<dbReference type="AlphaFoldDB" id="A0A923J784"/>
<proteinExistence type="predicted"/>
<accession>A0A923J784</accession>
<evidence type="ECO:0000313" key="1">
    <source>
        <dbReference type="EMBL" id="MBC2872667.1"/>
    </source>
</evidence>
<protein>
    <submittedName>
        <fullName evidence="1">Uncharacterized protein</fullName>
    </submittedName>
</protein>
<dbReference type="Proteomes" id="UP000629923">
    <property type="component" value="Unassembled WGS sequence"/>
</dbReference>
<reference evidence="1" key="1">
    <citation type="submission" date="2020-08" db="EMBL/GenBank/DDBJ databases">
        <title>Tigecycline and colistin resistance in Klebsiella pneumoniae.</title>
        <authorList>
            <person name="Ramesh N."/>
            <person name="Shanthini T."/>
            <person name="Prasanth M."/>
            <person name="Senthilkumar N."/>
            <person name="Meesala Krishna M."/>
            <person name="Guruswami G."/>
        </authorList>
    </citation>
    <scope>NUCLEOTIDE SEQUENCE</scope>
    <source>
        <strain evidence="1">SHM 84C</strain>
    </source>
</reference>
<comment type="caution">
    <text evidence="1">The sequence shown here is derived from an EMBL/GenBank/DDBJ whole genome shotgun (WGS) entry which is preliminary data.</text>
</comment>
<organism evidence="1 2">
    <name type="scientific">Klebsiella pneumoniae</name>
    <dbReference type="NCBI Taxonomy" id="573"/>
    <lineage>
        <taxon>Bacteria</taxon>
        <taxon>Pseudomonadati</taxon>
        <taxon>Pseudomonadota</taxon>
        <taxon>Gammaproteobacteria</taxon>
        <taxon>Enterobacterales</taxon>
        <taxon>Enterobacteriaceae</taxon>
        <taxon>Klebsiella/Raoultella group</taxon>
        <taxon>Klebsiella</taxon>
        <taxon>Klebsiella pneumoniae complex</taxon>
    </lineage>
</organism>
<evidence type="ECO:0000313" key="2">
    <source>
        <dbReference type="Proteomes" id="UP000629923"/>
    </source>
</evidence>
<name>A0A923J784_KLEPN</name>
<dbReference type="EMBL" id="JACLQZ010000001">
    <property type="protein sequence ID" value="MBC2872667.1"/>
    <property type="molecule type" value="Genomic_DNA"/>
</dbReference>
<sequence>MGYLRSMAVIVAGGTGNTCRLDTVCSARPALARSIFRMECLCFCQSLWRAT</sequence>
<gene>
    <name evidence="1" type="ORF">H7U18_01460</name>
</gene>